<keyword evidence="2" id="KW-1185">Reference proteome</keyword>
<protein>
    <submittedName>
        <fullName evidence="1">Uncharacterized protein</fullName>
    </submittedName>
</protein>
<dbReference type="EMBL" id="CP002534">
    <property type="protein sequence ID" value="ADY30865.1"/>
    <property type="molecule type" value="Genomic_DNA"/>
</dbReference>
<gene>
    <name evidence="1" type="ordered locus">Celly_3048</name>
</gene>
<evidence type="ECO:0000313" key="1">
    <source>
        <dbReference type="EMBL" id="ADY30865.1"/>
    </source>
</evidence>
<dbReference type="AlphaFoldDB" id="F0RDC3"/>
<sequence>MLFSVIFIAVLDNSLFLKKLDAKKNYKLTSWFAKLPII</sequence>
<dbReference type="HOGENOM" id="CLU_3326188_0_0_10"/>
<dbReference type="Proteomes" id="UP000007487">
    <property type="component" value="Chromosome"/>
</dbReference>
<organism evidence="1 2">
    <name type="scientific">Cellulophaga lytica (strain ATCC 23178 / DSM 7489 / JCM 8516 / NBRC 14961 / NCIMB 1423 / VKM B-1433 / Cy l20)</name>
    <dbReference type="NCBI Taxonomy" id="867900"/>
    <lineage>
        <taxon>Bacteria</taxon>
        <taxon>Pseudomonadati</taxon>
        <taxon>Bacteroidota</taxon>
        <taxon>Flavobacteriia</taxon>
        <taxon>Flavobacteriales</taxon>
        <taxon>Flavobacteriaceae</taxon>
        <taxon>Cellulophaga</taxon>
    </lineage>
</organism>
<proteinExistence type="predicted"/>
<accession>F0RDC3</accession>
<reference evidence="1 2" key="1">
    <citation type="journal article" date="2011" name="Stand. Genomic Sci.">
        <title>Complete genome sequence of Cellulophaga lytica type strain (LIM- 21).</title>
        <authorList>
            <person name="Pati A."/>
            <person name="Abt B."/>
            <person name="Teshima H."/>
            <person name="Nolan M."/>
            <person name="Lapidus A."/>
            <person name="Lucas S."/>
            <person name="Hammon N."/>
            <person name="Deshpande S."/>
            <person name="Cheng J.F."/>
            <person name="Tapia R."/>
            <person name="Han C."/>
            <person name="Goodwin L."/>
            <person name="Pitluck S."/>
            <person name="Liolios K."/>
            <person name="Pagani I."/>
            <person name="Mavromatis K."/>
            <person name="Ovchinikova G."/>
            <person name="Chen A."/>
            <person name="Palaniappan K."/>
            <person name="Land M."/>
            <person name="Hauser L."/>
            <person name="Jeffries C.D."/>
            <person name="Detter J.C."/>
            <person name="Brambilla E.M."/>
            <person name="Kannan K.P."/>
            <person name="Rohde M."/>
            <person name="Spring S."/>
            <person name="Goker M."/>
            <person name="Woyke T."/>
            <person name="Bristow J."/>
            <person name="Eisen J.A."/>
            <person name="Markowitz V."/>
            <person name="Hugenholtz P."/>
            <person name="Kyrpides N.C."/>
            <person name="Klenk H.P."/>
            <person name="Ivanova N."/>
        </authorList>
    </citation>
    <scope>NUCLEOTIDE SEQUENCE [LARGE SCALE GENOMIC DNA]</scope>
    <source>
        <strain evidence="2">ATCC 23178 / DSM 7489 / JCM 8516 / NBRC 14961 / NCIMB 1423 / VKM B-1433 / Cy l20</strain>
    </source>
</reference>
<evidence type="ECO:0000313" key="2">
    <source>
        <dbReference type="Proteomes" id="UP000007487"/>
    </source>
</evidence>
<name>F0RDC3_CELLC</name>
<dbReference type="KEGG" id="cly:Celly_3048"/>